<dbReference type="Proteomes" id="UP000215145">
    <property type="component" value="Unassembled WGS sequence"/>
</dbReference>
<reference evidence="1 2" key="1">
    <citation type="submission" date="2017-07" db="EMBL/GenBank/DDBJ databases">
        <title>Paenibacillus herberti R33 genome sequencing and assembly.</title>
        <authorList>
            <person name="Su W."/>
        </authorList>
    </citation>
    <scope>NUCLEOTIDE SEQUENCE [LARGE SCALE GENOMIC DNA]</scope>
    <source>
        <strain evidence="1 2">R33</strain>
    </source>
</reference>
<proteinExistence type="predicted"/>
<name>A0A229NVL4_9BACL</name>
<accession>A0A229NVL4</accession>
<dbReference type="OrthoDB" id="1730007at2"/>
<dbReference type="RefSeq" id="WP_089524717.1">
    <property type="nucleotide sequence ID" value="NZ_NMUQ01000002.1"/>
</dbReference>
<comment type="caution">
    <text evidence="1">The sequence shown here is derived from an EMBL/GenBank/DDBJ whole genome shotgun (WGS) entry which is preliminary data.</text>
</comment>
<sequence length="232" mass="25201">MEHRTGGTQHKERKDRQLSGIGVLKGGLARKTKIDGVASVREDLDSESLVVNGTADFKGSIKAETIDINGMAGVAGQLVTELCLVNGKLSVEESILAREIKVNGGLKVHGSCKSERLICEGKLKLDVLSTGELRLKLEGKSIIRELTASRIEVVGESDWSRSMWHKLLPISTENRLSAQTIKGDDIYMERTTAGIVRGARVVIGDGCEVGLVEYSGELDVHRGAVVREQRRV</sequence>
<gene>
    <name evidence="1" type="ORF">CGZ75_12815</name>
</gene>
<protein>
    <recommendedName>
        <fullName evidence="3">Cell shape determination protein CcmA</fullName>
    </recommendedName>
</protein>
<dbReference type="AlphaFoldDB" id="A0A229NVL4"/>
<dbReference type="EMBL" id="NMUQ01000002">
    <property type="protein sequence ID" value="OXM13890.1"/>
    <property type="molecule type" value="Genomic_DNA"/>
</dbReference>
<organism evidence="1 2">
    <name type="scientific">Paenibacillus herberti</name>
    <dbReference type="NCBI Taxonomy" id="1619309"/>
    <lineage>
        <taxon>Bacteria</taxon>
        <taxon>Bacillati</taxon>
        <taxon>Bacillota</taxon>
        <taxon>Bacilli</taxon>
        <taxon>Bacillales</taxon>
        <taxon>Paenibacillaceae</taxon>
        <taxon>Paenibacillus</taxon>
    </lineage>
</organism>
<evidence type="ECO:0000313" key="2">
    <source>
        <dbReference type="Proteomes" id="UP000215145"/>
    </source>
</evidence>
<evidence type="ECO:0000313" key="1">
    <source>
        <dbReference type="EMBL" id="OXM13890.1"/>
    </source>
</evidence>
<keyword evidence="2" id="KW-1185">Reference proteome</keyword>
<evidence type="ECO:0008006" key="3">
    <source>
        <dbReference type="Google" id="ProtNLM"/>
    </source>
</evidence>